<feature type="transmembrane region" description="Helical" evidence="13">
    <location>
        <begin position="196"/>
        <end position="217"/>
    </location>
</feature>
<evidence type="ECO:0000256" key="11">
    <source>
        <dbReference type="ARBA" id="ARBA00023136"/>
    </source>
</evidence>
<evidence type="ECO:0000256" key="1">
    <source>
        <dbReference type="ARBA" id="ARBA00003408"/>
    </source>
</evidence>
<comment type="caution">
    <text evidence="14">The sequence shown here is derived from an EMBL/GenBank/DDBJ whole genome shotgun (WGS) entry which is preliminary data.</text>
</comment>
<keyword evidence="7" id="KW-1003">Cell membrane</keyword>
<evidence type="ECO:0000256" key="9">
    <source>
        <dbReference type="ARBA" id="ARBA00022989"/>
    </source>
</evidence>
<feature type="transmembrane region" description="Helical" evidence="13">
    <location>
        <begin position="167"/>
        <end position="190"/>
    </location>
</feature>
<evidence type="ECO:0000256" key="4">
    <source>
        <dbReference type="ARBA" id="ARBA00020268"/>
    </source>
</evidence>
<comment type="similarity">
    <text evidence="3">Belongs to the multi antimicrobial extrusion (MATE) (TC 2.A.66.1) family.</text>
</comment>
<dbReference type="PANTHER" id="PTHR43298:SF2">
    <property type="entry name" value="FMN_FAD EXPORTER YEEO-RELATED"/>
    <property type="match status" value="1"/>
</dbReference>
<feature type="transmembrane region" description="Helical" evidence="13">
    <location>
        <begin position="422"/>
        <end position="443"/>
    </location>
</feature>
<evidence type="ECO:0000256" key="8">
    <source>
        <dbReference type="ARBA" id="ARBA00022692"/>
    </source>
</evidence>
<evidence type="ECO:0000256" key="10">
    <source>
        <dbReference type="ARBA" id="ARBA00023065"/>
    </source>
</evidence>
<evidence type="ECO:0000256" key="7">
    <source>
        <dbReference type="ARBA" id="ARBA00022475"/>
    </source>
</evidence>
<feature type="transmembrane region" description="Helical" evidence="13">
    <location>
        <begin position="357"/>
        <end position="381"/>
    </location>
</feature>
<keyword evidence="9 13" id="KW-1133">Transmembrane helix</keyword>
<dbReference type="NCBIfam" id="TIGR00797">
    <property type="entry name" value="matE"/>
    <property type="match status" value="1"/>
</dbReference>
<feature type="transmembrane region" description="Helical" evidence="13">
    <location>
        <begin position="134"/>
        <end position="155"/>
    </location>
</feature>
<dbReference type="GO" id="GO:0006811">
    <property type="term" value="P:monoatomic ion transport"/>
    <property type="evidence" value="ECO:0007669"/>
    <property type="project" value="UniProtKB-KW"/>
</dbReference>
<keyword evidence="8 13" id="KW-0812">Transmembrane</keyword>
<keyword evidence="6" id="KW-0050">Antiport</keyword>
<reference evidence="14" key="2">
    <citation type="journal article" date="2021" name="PeerJ">
        <title>Extensive microbial diversity within the chicken gut microbiome revealed by metagenomics and culture.</title>
        <authorList>
            <person name="Gilroy R."/>
            <person name="Ravi A."/>
            <person name="Getino M."/>
            <person name="Pursley I."/>
            <person name="Horton D.L."/>
            <person name="Alikhan N.F."/>
            <person name="Baker D."/>
            <person name="Gharbi K."/>
            <person name="Hall N."/>
            <person name="Watson M."/>
            <person name="Adriaenssens E.M."/>
            <person name="Foster-Nyarko E."/>
            <person name="Jarju S."/>
            <person name="Secka A."/>
            <person name="Antonio M."/>
            <person name="Oren A."/>
            <person name="Chaudhuri R.R."/>
            <person name="La Ragione R."/>
            <person name="Hildebrand F."/>
            <person name="Pallen M.J."/>
        </authorList>
    </citation>
    <scope>NUCLEOTIDE SEQUENCE</scope>
    <source>
        <strain evidence="14">CHK157-1446</strain>
    </source>
</reference>
<keyword evidence="11 13" id="KW-0472">Membrane</keyword>
<feature type="transmembrane region" description="Helical" evidence="13">
    <location>
        <begin position="320"/>
        <end position="337"/>
    </location>
</feature>
<evidence type="ECO:0000256" key="12">
    <source>
        <dbReference type="ARBA" id="ARBA00031636"/>
    </source>
</evidence>
<dbReference type="GO" id="GO:0042910">
    <property type="term" value="F:xenobiotic transmembrane transporter activity"/>
    <property type="evidence" value="ECO:0007669"/>
    <property type="project" value="InterPro"/>
</dbReference>
<evidence type="ECO:0000256" key="6">
    <source>
        <dbReference type="ARBA" id="ARBA00022449"/>
    </source>
</evidence>
<keyword evidence="10" id="KW-0406">Ion transport</keyword>
<protein>
    <recommendedName>
        <fullName evidence="4">Probable multidrug resistance protein NorM</fullName>
    </recommendedName>
    <alternativeName>
        <fullName evidence="12">Multidrug-efflux transporter</fullName>
    </alternativeName>
</protein>
<proteinExistence type="inferred from homology"/>
<keyword evidence="5" id="KW-0813">Transport</keyword>
<dbReference type="CDD" id="cd13138">
    <property type="entry name" value="MATE_yoeA_like"/>
    <property type="match status" value="1"/>
</dbReference>
<dbReference type="InterPro" id="IPR002528">
    <property type="entry name" value="MATE_fam"/>
</dbReference>
<dbReference type="InterPro" id="IPR048279">
    <property type="entry name" value="MdtK-like"/>
</dbReference>
<feature type="transmembrane region" description="Helical" evidence="13">
    <location>
        <begin position="56"/>
        <end position="78"/>
    </location>
</feature>
<comment type="subcellular location">
    <subcellularLocation>
        <location evidence="2">Cell membrane</location>
        <topology evidence="2">Multi-pass membrane protein</topology>
    </subcellularLocation>
</comment>
<comment type="function">
    <text evidence="1">Multidrug efflux pump.</text>
</comment>
<dbReference type="GO" id="GO:0005886">
    <property type="term" value="C:plasma membrane"/>
    <property type="evidence" value="ECO:0007669"/>
    <property type="project" value="UniProtKB-SubCell"/>
</dbReference>
<dbReference type="EMBL" id="DVIR01000026">
    <property type="protein sequence ID" value="HIS24259.1"/>
    <property type="molecule type" value="Genomic_DNA"/>
</dbReference>
<organism evidence="14 15">
    <name type="scientific">Candidatus Faeciplasma gallinarum</name>
    <dbReference type="NCBI Taxonomy" id="2840799"/>
    <lineage>
        <taxon>Bacteria</taxon>
        <taxon>Bacillati</taxon>
        <taxon>Bacillota</taxon>
        <taxon>Clostridia</taxon>
        <taxon>Eubacteriales</taxon>
        <taxon>Oscillospiraceae</taxon>
        <taxon>Oscillospiraceae incertae sedis</taxon>
        <taxon>Candidatus Faeciplasma</taxon>
    </lineage>
</organism>
<evidence type="ECO:0000313" key="15">
    <source>
        <dbReference type="Proteomes" id="UP000823982"/>
    </source>
</evidence>
<name>A0A9D1EN41_9FIRM</name>
<dbReference type="GO" id="GO:0015297">
    <property type="term" value="F:antiporter activity"/>
    <property type="evidence" value="ECO:0007669"/>
    <property type="project" value="UniProtKB-KW"/>
</dbReference>
<reference evidence="14" key="1">
    <citation type="submission" date="2020-10" db="EMBL/GenBank/DDBJ databases">
        <authorList>
            <person name="Gilroy R."/>
        </authorList>
    </citation>
    <scope>NUCLEOTIDE SEQUENCE</scope>
    <source>
        <strain evidence="14">CHK157-1446</strain>
    </source>
</reference>
<gene>
    <name evidence="14" type="ORF">IAD01_02515</name>
</gene>
<accession>A0A9D1EN41</accession>
<dbReference type="PIRSF" id="PIRSF006603">
    <property type="entry name" value="DinF"/>
    <property type="match status" value="1"/>
</dbReference>
<feature type="transmembrane region" description="Helical" evidence="13">
    <location>
        <begin position="99"/>
        <end position="122"/>
    </location>
</feature>
<dbReference type="PANTHER" id="PTHR43298">
    <property type="entry name" value="MULTIDRUG RESISTANCE PROTEIN NORM-RELATED"/>
    <property type="match status" value="1"/>
</dbReference>
<evidence type="ECO:0000256" key="5">
    <source>
        <dbReference type="ARBA" id="ARBA00022448"/>
    </source>
</evidence>
<dbReference type="InterPro" id="IPR050222">
    <property type="entry name" value="MATE_MdtK"/>
</dbReference>
<dbReference type="Pfam" id="PF01554">
    <property type="entry name" value="MatE"/>
    <property type="match status" value="2"/>
</dbReference>
<evidence type="ECO:0000256" key="3">
    <source>
        <dbReference type="ARBA" id="ARBA00010199"/>
    </source>
</evidence>
<dbReference type="AlphaFoldDB" id="A0A9D1EN41"/>
<evidence type="ECO:0000256" key="2">
    <source>
        <dbReference type="ARBA" id="ARBA00004651"/>
    </source>
</evidence>
<evidence type="ECO:0000256" key="13">
    <source>
        <dbReference type="SAM" id="Phobius"/>
    </source>
</evidence>
<dbReference type="Proteomes" id="UP000823982">
    <property type="component" value="Unassembled WGS sequence"/>
</dbReference>
<evidence type="ECO:0000313" key="14">
    <source>
        <dbReference type="EMBL" id="HIS24259.1"/>
    </source>
</evidence>
<sequence>MRKSTTKNLTEGKPMSLILGFMLPLLLGLVFQQLYNMVDTMVVGKFLGNTCLAGVGSTGSINFLVLGFCMGICSGFAIPVAQKFGQQDYEGLKKYVGNILWLSLGISVVITAAVCLLCANILDWMNTPSDAWQYAYDYIFVIFLGIPVTFLYNTLSGLMRSLGDSKTPLYFLLLSSALNVVLDLVFIINFKMGVAGAAWATVLSQLISGLLCLVVIAKKFPLLHVGKSELALDRKYIKTLLSMGLPMGLQYSITAIGSIIMQVAVNGLGTIYVSAVTAGSKVNQIFACAMDAMGTTMATYASQNVGAGKYDRLKVGVKDCGILGIGYSVIALIVIWLCGAPLSSLFVDLKDPSADEILIYAAQFLRTIVCFYVPLAFVNIIRFTIQGMGFSRLAVLAGAFEMVARTIIALLTPIWGYNVACFANPAAWVMADLFLIPAFFYCLKTVKFRLW</sequence>
<feature type="transmembrane region" description="Helical" evidence="13">
    <location>
        <begin position="393"/>
        <end position="416"/>
    </location>
</feature>